<evidence type="ECO:0000313" key="2">
    <source>
        <dbReference type="EMBL" id="KAK3939108.1"/>
    </source>
</evidence>
<sequence>MTAFVGVGPPTAVPVQAQHRPRRRPGGNRGIDLSQLAPDEQVTEIIFLIQTGGEVTLEERALISPRWPQSFISARTVATLALRTKELQAQEKRPLITPAGVIEISSAVIPVFRLEQVQDNRPKWSHMKVPVLDGPDLGVAMILGRPFIEYTFGWDWPSSGPPGVLAQHHAGPVLLNEHYGGVMGAMG</sequence>
<dbReference type="AlphaFoldDB" id="A0AAN6S3Y1"/>
<organism evidence="2 3">
    <name type="scientific">Diplogelasinospora grovesii</name>
    <dbReference type="NCBI Taxonomy" id="303347"/>
    <lineage>
        <taxon>Eukaryota</taxon>
        <taxon>Fungi</taxon>
        <taxon>Dikarya</taxon>
        <taxon>Ascomycota</taxon>
        <taxon>Pezizomycotina</taxon>
        <taxon>Sordariomycetes</taxon>
        <taxon>Sordariomycetidae</taxon>
        <taxon>Sordariales</taxon>
        <taxon>Diplogelasinosporaceae</taxon>
        <taxon>Diplogelasinospora</taxon>
    </lineage>
</organism>
<proteinExistence type="predicted"/>
<dbReference type="EMBL" id="MU853817">
    <property type="protein sequence ID" value="KAK3939108.1"/>
    <property type="molecule type" value="Genomic_DNA"/>
</dbReference>
<gene>
    <name evidence="2" type="ORF">QBC46DRAFT_450690</name>
</gene>
<comment type="caution">
    <text evidence="2">The sequence shown here is derived from an EMBL/GenBank/DDBJ whole genome shotgun (WGS) entry which is preliminary data.</text>
</comment>
<protein>
    <submittedName>
        <fullName evidence="2">Uncharacterized protein</fullName>
    </submittedName>
</protein>
<name>A0AAN6S3Y1_9PEZI</name>
<accession>A0AAN6S3Y1</accession>
<evidence type="ECO:0000313" key="3">
    <source>
        <dbReference type="Proteomes" id="UP001303473"/>
    </source>
</evidence>
<evidence type="ECO:0000256" key="1">
    <source>
        <dbReference type="SAM" id="MobiDB-lite"/>
    </source>
</evidence>
<dbReference type="Proteomes" id="UP001303473">
    <property type="component" value="Unassembled WGS sequence"/>
</dbReference>
<reference evidence="3" key="1">
    <citation type="journal article" date="2023" name="Mol. Phylogenet. Evol.">
        <title>Genome-scale phylogeny and comparative genomics of the fungal order Sordariales.</title>
        <authorList>
            <person name="Hensen N."/>
            <person name="Bonometti L."/>
            <person name="Westerberg I."/>
            <person name="Brannstrom I.O."/>
            <person name="Guillou S."/>
            <person name="Cros-Aarteil S."/>
            <person name="Calhoun S."/>
            <person name="Haridas S."/>
            <person name="Kuo A."/>
            <person name="Mondo S."/>
            <person name="Pangilinan J."/>
            <person name="Riley R."/>
            <person name="LaButti K."/>
            <person name="Andreopoulos B."/>
            <person name="Lipzen A."/>
            <person name="Chen C."/>
            <person name="Yan M."/>
            <person name="Daum C."/>
            <person name="Ng V."/>
            <person name="Clum A."/>
            <person name="Steindorff A."/>
            <person name="Ohm R.A."/>
            <person name="Martin F."/>
            <person name="Silar P."/>
            <person name="Natvig D.O."/>
            <person name="Lalanne C."/>
            <person name="Gautier V."/>
            <person name="Ament-Velasquez S.L."/>
            <person name="Kruys A."/>
            <person name="Hutchinson M.I."/>
            <person name="Powell A.J."/>
            <person name="Barry K."/>
            <person name="Miller A.N."/>
            <person name="Grigoriev I.V."/>
            <person name="Debuchy R."/>
            <person name="Gladieux P."/>
            <person name="Hiltunen Thoren M."/>
            <person name="Johannesson H."/>
        </authorList>
    </citation>
    <scope>NUCLEOTIDE SEQUENCE [LARGE SCALE GENOMIC DNA]</scope>
    <source>
        <strain evidence="3">CBS 340.73</strain>
    </source>
</reference>
<feature type="region of interest" description="Disordered" evidence="1">
    <location>
        <begin position="1"/>
        <end position="31"/>
    </location>
</feature>
<keyword evidence="3" id="KW-1185">Reference proteome</keyword>